<feature type="compositionally biased region" description="Basic residues" evidence="1">
    <location>
        <begin position="1"/>
        <end position="18"/>
    </location>
</feature>
<name>A0A391NZ91_9EUKA</name>
<protein>
    <submittedName>
        <fullName evidence="2">Uncharacterized protein</fullName>
    </submittedName>
</protein>
<evidence type="ECO:0000313" key="3">
    <source>
        <dbReference type="Proteomes" id="UP000265618"/>
    </source>
</evidence>
<dbReference type="Proteomes" id="UP000265618">
    <property type="component" value="Unassembled WGS sequence"/>
</dbReference>
<evidence type="ECO:0000313" key="2">
    <source>
        <dbReference type="EMBL" id="GCA63689.1"/>
    </source>
</evidence>
<dbReference type="AlphaFoldDB" id="A0A391NZ91"/>
<feature type="region of interest" description="Disordered" evidence="1">
    <location>
        <begin position="1"/>
        <end position="30"/>
    </location>
</feature>
<gene>
    <name evidence="2" type="ORF">KIPB_011366</name>
</gene>
<accession>A0A391NZ91</accession>
<sequence length="43" mass="4878">MAPKRHPKRGALKAKNQKPKWQSGEIGECQPNLSKTENALYNE</sequence>
<reference evidence="2 3" key="1">
    <citation type="journal article" date="2018" name="PLoS ONE">
        <title>The draft genome of Kipferlia bialata reveals reductive genome evolution in fornicate parasites.</title>
        <authorList>
            <person name="Tanifuji G."/>
            <person name="Takabayashi S."/>
            <person name="Kume K."/>
            <person name="Takagi M."/>
            <person name="Nakayama T."/>
            <person name="Kamikawa R."/>
            <person name="Inagaki Y."/>
            <person name="Hashimoto T."/>
        </authorList>
    </citation>
    <scope>NUCLEOTIDE SEQUENCE [LARGE SCALE GENOMIC DNA]</scope>
    <source>
        <strain evidence="2">NY0173</strain>
    </source>
</reference>
<dbReference type="EMBL" id="BDIP01004594">
    <property type="protein sequence ID" value="GCA63689.1"/>
    <property type="molecule type" value="Genomic_DNA"/>
</dbReference>
<keyword evidence="3" id="KW-1185">Reference proteome</keyword>
<proteinExistence type="predicted"/>
<organism evidence="2 3">
    <name type="scientific">Kipferlia bialata</name>
    <dbReference type="NCBI Taxonomy" id="797122"/>
    <lineage>
        <taxon>Eukaryota</taxon>
        <taxon>Metamonada</taxon>
        <taxon>Carpediemonas-like organisms</taxon>
        <taxon>Kipferlia</taxon>
    </lineage>
</organism>
<feature type="non-terminal residue" evidence="2">
    <location>
        <position position="43"/>
    </location>
</feature>
<evidence type="ECO:0000256" key="1">
    <source>
        <dbReference type="SAM" id="MobiDB-lite"/>
    </source>
</evidence>
<comment type="caution">
    <text evidence="2">The sequence shown here is derived from an EMBL/GenBank/DDBJ whole genome shotgun (WGS) entry which is preliminary data.</text>
</comment>